<evidence type="ECO:0000313" key="7">
    <source>
        <dbReference type="Proteomes" id="UP000886523"/>
    </source>
</evidence>
<dbReference type="SMART" id="SM00398">
    <property type="entry name" value="HMG"/>
    <property type="match status" value="1"/>
</dbReference>
<evidence type="ECO:0000313" key="6">
    <source>
        <dbReference type="EMBL" id="KAF9515520.1"/>
    </source>
</evidence>
<dbReference type="GO" id="GO:0000978">
    <property type="term" value="F:RNA polymerase II cis-regulatory region sequence-specific DNA binding"/>
    <property type="evidence" value="ECO:0007669"/>
    <property type="project" value="TreeGrafter"/>
</dbReference>
<dbReference type="GO" id="GO:0030154">
    <property type="term" value="P:cell differentiation"/>
    <property type="evidence" value="ECO:0007669"/>
    <property type="project" value="TreeGrafter"/>
</dbReference>
<feature type="non-terminal residue" evidence="6">
    <location>
        <position position="104"/>
    </location>
</feature>
<feature type="domain" description="HMG box" evidence="5">
    <location>
        <begin position="29"/>
        <end position="101"/>
    </location>
</feature>
<accession>A0A9P6B1Z2</accession>
<feature type="region of interest" description="Disordered" evidence="4">
    <location>
        <begin position="1"/>
        <end position="35"/>
    </location>
</feature>
<comment type="caution">
    <text evidence="6">The sequence shown here is derived from an EMBL/GenBank/DDBJ whole genome shotgun (WGS) entry which is preliminary data.</text>
</comment>
<evidence type="ECO:0000256" key="1">
    <source>
        <dbReference type="ARBA" id="ARBA00023125"/>
    </source>
</evidence>
<dbReference type="GO" id="GO:0005634">
    <property type="term" value="C:nucleus"/>
    <property type="evidence" value="ECO:0007669"/>
    <property type="project" value="UniProtKB-UniRule"/>
</dbReference>
<dbReference type="PROSITE" id="PS50118">
    <property type="entry name" value="HMG_BOX_2"/>
    <property type="match status" value="1"/>
</dbReference>
<proteinExistence type="predicted"/>
<keyword evidence="1 3" id="KW-0238">DNA-binding</keyword>
<evidence type="ECO:0000259" key="5">
    <source>
        <dbReference type="PROSITE" id="PS50118"/>
    </source>
</evidence>
<dbReference type="Gene3D" id="1.10.30.10">
    <property type="entry name" value="High mobility group box domain"/>
    <property type="match status" value="1"/>
</dbReference>
<dbReference type="InterPro" id="IPR050140">
    <property type="entry name" value="SRY-related_HMG-box_TF-like"/>
</dbReference>
<dbReference type="InterPro" id="IPR036910">
    <property type="entry name" value="HMG_box_dom_sf"/>
</dbReference>
<sequence>MVATKPFDHSPPSPPLHHAHPVGPPPQKIPRPRNPWIIYRSERLAQMKEQMTQEGKLKTQASISKDLAYDWAHEPATVKAVYAKKSEIERAEHKLKYPGYKYDP</sequence>
<keyword evidence="7" id="KW-1185">Reference proteome</keyword>
<evidence type="ECO:0000256" key="4">
    <source>
        <dbReference type="SAM" id="MobiDB-lite"/>
    </source>
</evidence>
<gene>
    <name evidence="6" type="ORF">BS47DRAFT_1293750</name>
</gene>
<dbReference type="SUPFAM" id="SSF47095">
    <property type="entry name" value="HMG-box"/>
    <property type="match status" value="1"/>
</dbReference>
<dbReference type="Pfam" id="PF00505">
    <property type="entry name" value="HMG_box"/>
    <property type="match status" value="1"/>
</dbReference>
<name>A0A9P6B1Z2_9AGAM</name>
<dbReference type="AlphaFoldDB" id="A0A9P6B1Z2"/>
<dbReference type="OrthoDB" id="6247875at2759"/>
<evidence type="ECO:0000256" key="3">
    <source>
        <dbReference type="PROSITE-ProRule" id="PRU00267"/>
    </source>
</evidence>
<feature type="compositionally biased region" description="Pro residues" evidence="4">
    <location>
        <begin position="22"/>
        <end position="33"/>
    </location>
</feature>
<dbReference type="GO" id="GO:0001228">
    <property type="term" value="F:DNA-binding transcription activator activity, RNA polymerase II-specific"/>
    <property type="evidence" value="ECO:0007669"/>
    <property type="project" value="TreeGrafter"/>
</dbReference>
<evidence type="ECO:0000256" key="2">
    <source>
        <dbReference type="ARBA" id="ARBA00023163"/>
    </source>
</evidence>
<dbReference type="CDD" id="cd01389">
    <property type="entry name" value="HMG-box_ROX1-like"/>
    <property type="match status" value="1"/>
</dbReference>
<dbReference type="PANTHER" id="PTHR10270">
    <property type="entry name" value="SOX TRANSCRIPTION FACTOR"/>
    <property type="match status" value="1"/>
</dbReference>
<feature type="DNA-binding region" description="HMG box" evidence="3">
    <location>
        <begin position="29"/>
        <end position="101"/>
    </location>
</feature>
<dbReference type="Proteomes" id="UP000886523">
    <property type="component" value="Unassembled WGS sequence"/>
</dbReference>
<keyword evidence="2" id="KW-0804">Transcription</keyword>
<organism evidence="6 7">
    <name type="scientific">Hydnum rufescens UP504</name>
    <dbReference type="NCBI Taxonomy" id="1448309"/>
    <lineage>
        <taxon>Eukaryota</taxon>
        <taxon>Fungi</taxon>
        <taxon>Dikarya</taxon>
        <taxon>Basidiomycota</taxon>
        <taxon>Agaricomycotina</taxon>
        <taxon>Agaricomycetes</taxon>
        <taxon>Cantharellales</taxon>
        <taxon>Hydnaceae</taxon>
        <taxon>Hydnum</taxon>
    </lineage>
</organism>
<protein>
    <recommendedName>
        <fullName evidence="5">HMG box domain-containing protein</fullName>
    </recommendedName>
</protein>
<keyword evidence="3" id="KW-0539">Nucleus</keyword>
<reference evidence="6" key="1">
    <citation type="journal article" date="2020" name="Nat. Commun.">
        <title>Large-scale genome sequencing of mycorrhizal fungi provides insights into the early evolution of symbiotic traits.</title>
        <authorList>
            <person name="Miyauchi S."/>
            <person name="Kiss E."/>
            <person name="Kuo A."/>
            <person name="Drula E."/>
            <person name="Kohler A."/>
            <person name="Sanchez-Garcia M."/>
            <person name="Morin E."/>
            <person name="Andreopoulos B."/>
            <person name="Barry K.W."/>
            <person name="Bonito G."/>
            <person name="Buee M."/>
            <person name="Carver A."/>
            <person name="Chen C."/>
            <person name="Cichocki N."/>
            <person name="Clum A."/>
            <person name="Culley D."/>
            <person name="Crous P.W."/>
            <person name="Fauchery L."/>
            <person name="Girlanda M."/>
            <person name="Hayes R.D."/>
            <person name="Keri Z."/>
            <person name="LaButti K."/>
            <person name="Lipzen A."/>
            <person name="Lombard V."/>
            <person name="Magnuson J."/>
            <person name="Maillard F."/>
            <person name="Murat C."/>
            <person name="Nolan M."/>
            <person name="Ohm R.A."/>
            <person name="Pangilinan J."/>
            <person name="Pereira M.F."/>
            <person name="Perotto S."/>
            <person name="Peter M."/>
            <person name="Pfister S."/>
            <person name="Riley R."/>
            <person name="Sitrit Y."/>
            <person name="Stielow J.B."/>
            <person name="Szollosi G."/>
            <person name="Zifcakova L."/>
            <person name="Stursova M."/>
            <person name="Spatafora J.W."/>
            <person name="Tedersoo L."/>
            <person name="Vaario L.M."/>
            <person name="Yamada A."/>
            <person name="Yan M."/>
            <person name="Wang P."/>
            <person name="Xu J."/>
            <person name="Bruns T."/>
            <person name="Baldrian P."/>
            <person name="Vilgalys R."/>
            <person name="Dunand C."/>
            <person name="Henrissat B."/>
            <person name="Grigoriev I.V."/>
            <person name="Hibbett D."/>
            <person name="Nagy L.G."/>
            <person name="Martin F.M."/>
        </authorList>
    </citation>
    <scope>NUCLEOTIDE SEQUENCE</scope>
    <source>
        <strain evidence="6">UP504</strain>
    </source>
</reference>
<dbReference type="EMBL" id="MU128949">
    <property type="protein sequence ID" value="KAF9515520.1"/>
    <property type="molecule type" value="Genomic_DNA"/>
</dbReference>
<dbReference type="PANTHER" id="PTHR10270:SF161">
    <property type="entry name" value="SEX-DETERMINING REGION Y PROTEIN"/>
    <property type="match status" value="1"/>
</dbReference>
<dbReference type="InterPro" id="IPR009071">
    <property type="entry name" value="HMG_box_dom"/>
</dbReference>